<comment type="caution">
    <text evidence="1">The sequence shown here is derived from an EMBL/GenBank/DDBJ whole genome shotgun (WGS) entry which is preliminary data.</text>
</comment>
<accession>A0ACA9UDL1</accession>
<organism evidence="1 2">
    <name type="scientific">Clonostachys rosea f. rosea IK726</name>
    <dbReference type="NCBI Taxonomy" id="1349383"/>
    <lineage>
        <taxon>Eukaryota</taxon>
        <taxon>Fungi</taxon>
        <taxon>Dikarya</taxon>
        <taxon>Ascomycota</taxon>
        <taxon>Pezizomycotina</taxon>
        <taxon>Sordariomycetes</taxon>
        <taxon>Hypocreomycetidae</taxon>
        <taxon>Hypocreales</taxon>
        <taxon>Bionectriaceae</taxon>
        <taxon>Clonostachys</taxon>
    </lineage>
</organism>
<sequence>MPAKKTPRAAKAAPTHDESDHERCNPSQLPVNVLRSGAKAPSSPKRRSDEELHSPPKRTRNTSPIVGGHGSVLNSFFNAEQRENIQKDPELRALLQVQIQMASFAAPLAAPGISCPRLMIRLASCLVLRILAPHPALATFLLRNLPVIREKGSKASKPYAAPEPIAEDSEESDYQTRPAPPGESPIEDDADSDVEIVAENPAPVSKTPSKPSAKAKGKQRDGSEAPGRPLPNLGEPREYWCRRCAYVYVFGSSTGGCFNNLHGGKRCSSCADSDTCMSLDEWTQGWLDEYQDAKREGDAARVARIRALLRPFLQKKRDPVDRFRALGKVLAEEMLASARATTMELLKEHGLLPAAPVRASPQDENEEEDEQDEEMHEGI</sequence>
<reference evidence="1" key="2">
    <citation type="submission" date="2021-10" db="EMBL/GenBank/DDBJ databases">
        <authorList>
            <person name="Piombo E."/>
        </authorList>
    </citation>
    <scope>NUCLEOTIDE SEQUENCE</scope>
</reference>
<evidence type="ECO:0000313" key="1">
    <source>
        <dbReference type="EMBL" id="CAG9951420.1"/>
    </source>
</evidence>
<name>A0ACA9UDL1_BIOOC</name>
<dbReference type="Proteomes" id="UP000836387">
    <property type="component" value="Unassembled WGS sequence"/>
</dbReference>
<dbReference type="EMBL" id="CADEHS020000293">
    <property type="protein sequence ID" value="CAG9951420.1"/>
    <property type="molecule type" value="Genomic_DNA"/>
</dbReference>
<evidence type="ECO:0000313" key="2">
    <source>
        <dbReference type="Proteomes" id="UP000836387"/>
    </source>
</evidence>
<protein>
    <submittedName>
        <fullName evidence="1">Uncharacterized protein</fullName>
    </submittedName>
</protein>
<gene>
    <name evidence="1" type="ORF">CRV2_00020130</name>
</gene>
<proteinExistence type="predicted"/>
<keyword evidence="2" id="KW-1185">Reference proteome</keyword>
<reference evidence="1" key="1">
    <citation type="submission" date="2020-04" db="EMBL/GenBank/DDBJ databases">
        <authorList>
            <person name="Broberg M."/>
        </authorList>
    </citation>
    <scope>NUCLEOTIDE SEQUENCE</scope>
</reference>